<feature type="region of interest" description="Disordered" evidence="1">
    <location>
        <begin position="403"/>
        <end position="439"/>
    </location>
</feature>
<name>A0ABR2KWW2_9EUKA</name>
<evidence type="ECO:0000313" key="3">
    <source>
        <dbReference type="Proteomes" id="UP001470230"/>
    </source>
</evidence>
<reference evidence="2 3" key="1">
    <citation type="submission" date="2024-04" db="EMBL/GenBank/DDBJ databases">
        <title>Tritrichomonas musculus Genome.</title>
        <authorList>
            <person name="Alves-Ferreira E."/>
            <person name="Grigg M."/>
            <person name="Lorenzi H."/>
            <person name="Galac M."/>
        </authorList>
    </citation>
    <scope>NUCLEOTIDE SEQUENCE [LARGE SCALE GENOMIC DNA]</scope>
    <source>
        <strain evidence="2 3">EAF2021</strain>
    </source>
</reference>
<keyword evidence="3" id="KW-1185">Reference proteome</keyword>
<evidence type="ECO:0000256" key="1">
    <source>
        <dbReference type="SAM" id="MobiDB-lite"/>
    </source>
</evidence>
<sequence>MSGSDEESDSDFCYLSLKAIIFTPKTMYSYNLNIDSVLQATLQTIRLSEHDEKGSEIPSPKSSTDSRLKFTSSHKFQKDSSKKISKQVYSVLEYSMPMIKELTTPLFWIVQLKITFPEKTKDIDDLEAYVSKIYREFCYKFQTNGQIPSKVLDRFIYCLPYFFTQAIQDIFIRLLQGNPSCMDRDFRMRVCSILVELFTGIKPIDTLLKSRLSFYFARPPDADIPELGDKKHKDEEELCASVSIPTEDLSTLVDLPKRKRPSVYPWHSSSVSPFISKGLNRSVLPYSHDSILHLTLPKNGEDDWKSDLPPLLSNNDQSEVTDISKYDPSKDSRSLLYRARRPNIISDFKQNSIEFMRLTAKRKAKEEIDVVYLRNKKEKVRRKDPLVLEEWVKDLAKLQQEKKHGETPEFKRLADIKNEKTKEQLRREKEEKEREESENTFNYEPYYDVCELSDKIITQLSDKPTYSKLNERESIFENFRLHL</sequence>
<evidence type="ECO:0000313" key="2">
    <source>
        <dbReference type="EMBL" id="KAK8895616.1"/>
    </source>
</evidence>
<proteinExistence type="predicted"/>
<feature type="compositionally biased region" description="Basic and acidic residues" evidence="1">
    <location>
        <begin position="403"/>
        <end position="437"/>
    </location>
</feature>
<protein>
    <submittedName>
        <fullName evidence="2">Uncharacterized protein</fullName>
    </submittedName>
</protein>
<organism evidence="2 3">
    <name type="scientific">Tritrichomonas musculus</name>
    <dbReference type="NCBI Taxonomy" id="1915356"/>
    <lineage>
        <taxon>Eukaryota</taxon>
        <taxon>Metamonada</taxon>
        <taxon>Parabasalia</taxon>
        <taxon>Tritrichomonadida</taxon>
        <taxon>Tritrichomonadidae</taxon>
        <taxon>Tritrichomonas</taxon>
    </lineage>
</organism>
<gene>
    <name evidence="2" type="ORF">M9Y10_024086</name>
</gene>
<dbReference type="EMBL" id="JAPFFF010000003">
    <property type="protein sequence ID" value="KAK8895616.1"/>
    <property type="molecule type" value="Genomic_DNA"/>
</dbReference>
<accession>A0ABR2KWW2</accession>
<dbReference type="Proteomes" id="UP001470230">
    <property type="component" value="Unassembled WGS sequence"/>
</dbReference>
<comment type="caution">
    <text evidence="2">The sequence shown here is derived from an EMBL/GenBank/DDBJ whole genome shotgun (WGS) entry which is preliminary data.</text>
</comment>